<dbReference type="InterPro" id="IPR050452">
    <property type="entry name" value="Metacaspase"/>
</dbReference>
<name>A0ABT3PPP8_9BACT</name>
<dbReference type="EMBL" id="JAGGJA010000008">
    <property type="protein sequence ID" value="MCW9707821.1"/>
    <property type="molecule type" value="Genomic_DNA"/>
</dbReference>
<feature type="domain" description="Peptidase C14 caspase" evidence="1">
    <location>
        <begin position="34"/>
        <end position="310"/>
    </location>
</feature>
<reference evidence="2 3" key="1">
    <citation type="submission" date="2021-03" db="EMBL/GenBank/DDBJ databases">
        <title>Aliifodinibius sp. nov., a new bacterium isolated from saline soil.</title>
        <authorList>
            <person name="Galisteo C."/>
            <person name="De La Haba R."/>
            <person name="Sanchez-Porro C."/>
            <person name="Ventosa A."/>
        </authorList>
    </citation>
    <scope>NUCLEOTIDE SEQUENCE [LARGE SCALE GENOMIC DNA]</scope>
    <source>
        <strain evidence="2 3">1BSP15-2V2</strain>
    </source>
</reference>
<accession>A0ABT3PPP8</accession>
<evidence type="ECO:0000313" key="3">
    <source>
        <dbReference type="Proteomes" id="UP001207918"/>
    </source>
</evidence>
<dbReference type="Gene3D" id="3.40.50.1460">
    <property type="match status" value="1"/>
</dbReference>
<protein>
    <submittedName>
        <fullName evidence="2">Caspase family protein</fullName>
    </submittedName>
</protein>
<organism evidence="2 3">
    <name type="scientific">Fodinibius salsisoli</name>
    <dbReference type="NCBI Taxonomy" id="2820877"/>
    <lineage>
        <taxon>Bacteria</taxon>
        <taxon>Pseudomonadati</taxon>
        <taxon>Balneolota</taxon>
        <taxon>Balneolia</taxon>
        <taxon>Balneolales</taxon>
        <taxon>Balneolaceae</taxon>
        <taxon>Fodinibius</taxon>
    </lineage>
</organism>
<dbReference type="Proteomes" id="UP001207918">
    <property type="component" value="Unassembled WGS sequence"/>
</dbReference>
<evidence type="ECO:0000259" key="1">
    <source>
        <dbReference type="Pfam" id="PF00656"/>
    </source>
</evidence>
<sequence>MKFIVSAIFVLLFFSMNWQEAMFPEPVDSGAPEKYALVFAIGDYPESGGWGKISSGNDVPLILSTLEKQGFKSKNITVVRDEMATKEGIKKTFDEQLMSKIKTGDVVYVHFSSHGQQVIDNNEDEVDGFDEAVIPYDANLSFEAGVYEGEKHLRDDELGEIFSSVRTKLGPEGNLLVLIDACHSGTGTRGIAKARGTQQKMAPEGYKVPIAASQRNTRGQQSFMEAGHNDNQNLAPMVTISGASADELNYEIKDDNGNGVGSLSYTFSKVMSHADKKMSYRELFDRIKIEMQKRVPNQTPQIEGALDQELFGGAFIESEPYFLPDYWEDNTTAFLKAGTLKGLFDSTRVAVFNLSAQDLANADTLAEGYILDATLTESFMVLDEPMTEEDPPDLKVVISGQNYASLKVKVKLDLAMSAAALSKIHNSIRASGAGIMVDRNPDLVITNKGISRSGAIEIFTPYDQSLGTIEVEGTSSQAMENAANTIVETVKENARINFLRNLEMEDDRRAVSVEIVPLKGKVTRGRFKEEGEIPLGDFRDTNGNIVFEEGQVFKLRVKNKGYRKAYFTILDFTPDGGLSLVAPNKNSSMQPADYIIDKGQTTTLKQLFIMQAPHGNEMFKVIATEEPLDLRPIIDPIRGTRAGSGSPFQRLMKEAASTTRAGSLSMGGSSANISSFSFKVVPKNKEF</sequence>
<gene>
    <name evidence="2" type="ORF">J6I44_13210</name>
</gene>
<dbReference type="PANTHER" id="PTHR48104:SF30">
    <property type="entry name" value="METACASPASE-1"/>
    <property type="match status" value="1"/>
</dbReference>
<dbReference type="PANTHER" id="PTHR48104">
    <property type="entry name" value="METACASPASE-4"/>
    <property type="match status" value="1"/>
</dbReference>
<proteinExistence type="predicted"/>
<dbReference type="InterPro" id="IPR011600">
    <property type="entry name" value="Pept_C14_caspase"/>
</dbReference>
<keyword evidence="3" id="KW-1185">Reference proteome</keyword>
<dbReference type="InterPro" id="IPR029030">
    <property type="entry name" value="Caspase-like_dom_sf"/>
</dbReference>
<dbReference type="SUPFAM" id="SSF52129">
    <property type="entry name" value="Caspase-like"/>
    <property type="match status" value="1"/>
</dbReference>
<dbReference type="RefSeq" id="WP_265766611.1">
    <property type="nucleotide sequence ID" value="NZ_JAGGJA010000008.1"/>
</dbReference>
<comment type="caution">
    <text evidence="2">The sequence shown here is derived from an EMBL/GenBank/DDBJ whole genome shotgun (WGS) entry which is preliminary data.</text>
</comment>
<evidence type="ECO:0000313" key="2">
    <source>
        <dbReference type="EMBL" id="MCW9707821.1"/>
    </source>
</evidence>
<dbReference type="Pfam" id="PF00656">
    <property type="entry name" value="Peptidase_C14"/>
    <property type="match status" value="1"/>
</dbReference>